<protein>
    <submittedName>
        <fullName evidence="1">Zinc finger CCCH domain-containing protein 59</fullName>
    </submittedName>
</protein>
<dbReference type="Proteomes" id="UP000288805">
    <property type="component" value="Unassembled WGS sequence"/>
</dbReference>
<accession>A0A438J8N7</accession>
<comment type="caution">
    <text evidence="1">The sequence shown here is derived from an EMBL/GenBank/DDBJ whole genome shotgun (WGS) entry which is preliminary data.</text>
</comment>
<evidence type="ECO:0000313" key="1">
    <source>
        <dbReference type="EMBL" id="RVX05319.1"/>
    </source>
</evidence>
<name>A0A438J8N7_VITVI</name>
<dbReference type="EMBL" id="QGNW01000056">
    <property type="protein sequence ID" value="RVX05319.1"/>
    <property type="molecule type" value="Genomic_DNA"/>
</dbReference>
<reference evidence="1 2" key="1">
    <citation type="journal article" date="2018" name="PLoS Genet.">
        <title>Population sequencing reveals clonal diversity and ancestral inbreeding in the grapevine cultivar Chardonnay.</title>
        <authorList>
            <person name="Roach M.J."/>
            <person name="Johnson D.L."/>
            <person name="Bohlmann J."/>
            <person name="van Vuuren H.J."/>
            <person name="Jones S.J."/>
            <person name="Pretorius I.S."/>
            <person name="Schmidt S.A."/>
            <person name="Borneman A.R."/>
        </authorList>
    </citation>
    <scope>NUCLEOTIDE SEQUENCE [LARGE SCALE GENOMIC DNA]</scope>
    <source>
        <strain evidence="2">cv. Chardonnay</strain>
        <tissue evidence="1">Leaf</tissue>
    </source>
</reference>
<sequence>MCCKKLHPSVQWSGKVVLCNSYHIAGTKGIFYDREPYSNLDAVHVTRFLGLAPVGNKDKQVLILILY</sequence>
<evidence type="ECO:0000313" key="2">
    <source>
        <dbReference type="Proteomes" id="UP000288805"/>
    </source>
</evidence>
<proteinExistence type="predicted"/>
<dbReference type="AlphaFoldDB" id="A0A438J8N7"/>
<organism evidence="1 2">
    <name type="scientific">Vitis vinifera</name>
    <name type="common">Grape</name>
    <dbReference type="NCBI Taxonomy" id="29760"/>
    <lineage>
        <taxon>Eukaryota</taxon>
        <taxon>Viridiplantae</taxon>
        <taxon>Streptophyta</taxon>
        <taxon>Embryophyta</taxon>
        <taxon>Tracheophyta</taxon>
        <taxon>Spermatophyta</taxon>
        <taxon>Magnoliopsida</taxon>
        <taxon>eudicotyledons</taxon>
        <taxon>Gunneridae</taxon>
        <taxon>Pentapetalae</taxon>
        <taxon>rosids</taxon>
        <taxon>Vitales</taxon>
        <taxon>Vitaceae</taxon>
        <taxon>Viteae</taxon>
        <taxon>Vitis</taxon>
    </lineage>
</organism>
<gene>
    <name evidence="1" type="primary">Os09g0364000_1</name>
    <name evidence="1" type="ORF">CK203_013663</name>
</gene>